<proteinExistence type="predicted"/>
<name>A0A2A2TBW8_9CYAN</name>
<feature type="non-terminal residue" evidence="1">
    <location>
        <position position="1"/>
    </location>
</feature>
<keyword evidence="1" id="KW-0808">Transferase</keyword>
<gene>
    <name evidence="1" type="ORF">CK510_26430</name>
</gene>
<comment type="caution">
    <text evidence="1">The sequence shown here is derived from an EMBL/GenBank/DDBJ whole genome shotgun (WGS) entry which is preliminary data.</text>
</comment>
<accession>A0A2A2TBW8</accession>
<dbReference type="GO" id="GO:0032259">
    <property type="term" value="P:methylation"/>
    <property type="evidence" value="ECO:0007669"/>
    <property type="project" value="UniProtKB-KW"/>
</dbReference>
<keyword evidence="2" id="KW-1185">Reference proteome</keyword>
<evidence type="ECO:0000313" key="1">
    <source>
        <dbReference type="EMBL" id="PAX51148.1"/>
    </source>
</evidence>
<evidence type="ECO:0000313" key="2">
    <source>
        <dbReference type="Proteomes" id="UP000218238"/>
    </source>
</evidence>
<dbReference type="GO" id="GO:0008168">
    <property type="term" value="F:methyltransferase activity"/>
    <property type="evidence" value="ECO:0007669"/>
    <property type="project" value="UniProtKB-KW"/>
</dbReference>
<keyword evidence="1" id="KW-0489">Methyltransferase</keyword>
<organism evidence="1 2">
    <name type="scientific">Brunnivagina elsteri CCALA 953</name>
    <dbReference type="NCBI Taxonomy" id="987040"/>
    <lineage>
        <taxon>Bacteria</taxon>
        <taxon>Bacillati</taxon>
        <taxon>Cyanobacteriota</taxon>
        <taxon>Cyanophyceae</taxon>
        <taxon>Nostocales</taxon>
        <taxon>Calotrichaceae</taxon>
        <taxon>Brunnivagina</taxon>
    </lineage>
</organism>
<dbReference type="AlphaFoldDB" id="A0A2A2TBW8"/>
<dbReference type="EMBL" id="NTFS01000462">
    <property type="protein sequence ID" value="PAX51148.1"/>
    <property type="molecule type" value="Genomic_DNA"/>
</dbReference>
<sequence length="39" mass="4476">TSEKLDKCKAEFIAEVQKLRITDKGVWCDAPIFFAKAFK</sequence>
<reference evidence="1 2" key="1">
    <citation type="submission" date="2017-08" db="EMBL/GenBank/DDBJ databases">
        <title>Draft genome sequence of filamentous cyanobacterium Calothrix elsteri CCALA 953.</title>
        <authorList>
            <person name="Gagunashvili A.N."/>
            <person name="Elster J."/>
            <person name="Andresson O.S."/>
        </authorList>
    </citation>
    <scope>NUCLEOTIDE SEQUENCE [LARGE SCALE GENOMIC DNA]</scope>
    <source>
        <strain evidence="1 2">CCALA 953</strain>
    </source>
</reference>
<dbReference type="Proteomes" id="UP000218238">
    <property type="component" value="Unassembled WGS sequence"/>
</dbReference>
<protein>
    <submittedName>
        <fullName evidence="1">Methyltransferase type 11</fullName>
    </submittedName>
</protein>